<gene>
    <name evidence="1" type="ORF">LEP1GSC059_2407</name>
</gene>
<dbReference type="RefSeq" id="WP_020980432.1">
    <property type="nucleotide sequence ID" value="NZ_AKWY02000014.1"/>
</dbReference>
<dbReference type="GeneID" id="78736900"/>
<reference evidence="1 2" key="1">
    <citation type="submission" date="2013-05" db="EMBL/GenBank/DDBJ databases">
        <authorList>
            <person name="Harkins D.M."/>
            <person name="Durkin A.S."/>
            <person name="Brinkac L.M."/>
            <person name="Haft D.H."/>
            <person name="Selengut J.D."/>
            <person name="Sanka R."/>
            <person name="DePew J."/>
            <person name="Purushe J."/>
            <person name="Hartskeerl R.A."/>
            <person name="Ahmed A."/>
            <person name="van der Linden H."/>
            <person name="Goris M.G.A."/>
            <person name="Vinetz J.M."/>
            <person name="Sutton G.G."/>
            <person name="Nierman W.C."/>
            <person name="Fouts D.E."/>
        </authorList>
    </citation>
    <scope>NUCLEOTIDE SEQUENCE [LARGE SCALE GENOMIC DNA]</scope>
    <source>
        <strain evidence="1 2">CZ214</strain>
    </source>
</reference>
<organism evidence="1 2">
    <name type="scientific">Leptospira noguchii serovar Panama str. CZ214</name>
    <dbReference type="NCBI Taxonomy" id="1001595"/>
    <lineage>
        <taxon>Bacteria</taxon>
        <taxon>Pseudomonadati</taxon>
        <taxon>Spirochaetota</taxon>
        <taxon>Spirochaetia</taxon>
        <taxon>Leptospirales</taxon>
        <taxon>Leptospiraceae</taxon>
        <taxon>Leptospira</taxon>
    </lineage>
</organism>
<comment type="caution">
    <text evidence="1">The sequence shown here is derived from an EMBL/GenBank/DDBJ whole genome shotgun (WGS) entry which is preliminary data.</text>
</comment>
<dbReference type="EMBL" id="AKWY02000014">
    <property type="protein sequence ID" value="EQA72749.1"/>
    <property type="molecule type" value="Genomic_DNA"/>
</dbReference>
<sequence length="40" mass="4615">MNYFLSDSAKINGASFRSTIERTALCRDYALLRSRFPLET</sequence>
<dbReference type="Proteomes" id="UP000015442">
    <property type="component" value="Unassembled WGS sequence"/>
</dbReference>
<name>T0FR96_9LEPT</name>
<proteinExistence type="predicted"/>
<dbReference type="AlphaFoldDB" id="T0FR96"/>
<accession>T0FR96</accession>
<evidence type="ECO:0000313" key="2">
    <source>
        <dbReference type="Proteomes" id="UP000015442"/>
    </source>
</evidence>
<evidence type="ECO:0000313" key="1">
    <source>
        <dbReference type="EMBL" id="EQA72749.1"/>
    </source>
</evidence>
<protein>
    <submittedName>
        <fullName evidence="1">Uncharacterized protein</fullName>
    </submittedName>
</protein>